<sequence length="360" mass="41844">MTEDKHIFIKNIYYMLSYAFTTLRESVYEDVQKESFDSIYNLFAAILSKGIGLQLKQGLYREYVNCAEDLAVVRGKIDMPGTIRNRLAHRAQVTCDFDELSQNNLFNQILKSVALLLLKQKDVSTQYKVALKRELLFFADIDEVDVKQVRWTDIRFQRNNRTYQLLLSICQLIVEGMLMTTEDGEYHLASFIDEQKMHRLYEKFILEYYVQEFAQHVKGFSARASQIPWDLDDGYVGLLPDMQTDITLSYGDQILIIDAKYYQHSLQENFGVHKVHSGNLYQIYTYVKNKEAQVRDAGRKVSGMLLYARTNELLAPDEVYRISGNKISVQTLDLNKEFSCISAQLDRIVEDQFGIEKRAS</sequence>
<dbReference type="PANTHER" id="PTHR38733:SF1">
    <property type="entry name" value="TYPE IV METHYL-DIRECTED RESTRICTION ENZYME ECOKMCRBC"/>
    <property type="match status" value="1"/>
</dbReference>
<dbReference type="Proteomes" id="UP000831562">
    <property type="component" value="Chromosome"/>
</dbReference>
<protein>
    <submittedName>
        <fullName evidence="1">5-methylcytosine-specific restriction endonuclease system specificity protein McrC</fullName>
        <ecNumber evidence="1">3.1.21.-</ecNumber>
    </submittedName>
</protein>
<dbReference type="PANTHER" id="PTHR38733">
    <property type="entry name" value="PROTEIN MCRC"/>
    <property type="match status" value="1"/>
</dbReference>
<dbReference type="GO" id="GO:0004519">
    <property type="term" value="F:endonuclease activity"/>
    <property type="evidence" value="ECO:0007669"/>
    <property type="project" value="UniProtKB-KW"/>
</dbReference>
<dbReference type="InterPro" id="IPR019292">
    <property type="entry name" value="McrC"/>
</dbReference>
<dbReference type="PIRSF" id="PIRSF003109">
    <property type="entry name" value="McrC"/>
    <property type="match status" value="1"/>
</dbReference>
<proteinExistence type="predicted"/>
<dbReference type="InterPro" id="IPR014407">
    <property type="entry name" value="McrC_bac"/>
</dbReference>
<keyword evidence="1" id="KW-0255">Endonuclease</keyword>
<keyword evidence="1" id="KW-0540">Nuclease</keyword>
<dbReference type="GO" id="GO:0009307">
    <property type="term" value="P:DNA restriction-modification system"/>
    <property type="evidence" value="ECO:0007669"/>
    <property type="project" value="InterPro"/>
</dbReference>
<dbReference type="AlphaFoldDB" id="A0A9E7DBP1"/>
<evidence type="ECO:0000313" key="1">
    <source>
        <dbReference type="EMBL" id="UQF78399.1"/>
    </source>
</evidence>
<gene>
    <name evidence="1" type="primary">mcrC</name>
    <name evidence="1" type="ORF">M3I19_01510</name>
</gene>
<accession>A0A9E7DBP1</accession>
<reference evidence="1" key="1">
    <citation type="submission" date="2022-05" db="EMBL/GenBank/DDBJ databases">
        <title>Using nanopore sequencing to obtain complete genomes from saliva samples.</title>
        <authorList>
            <person name="Baker J.L."/>
        </authorList>
    </citation>
    <scope>NUCLEOTIDE SEQUENCE</scope>
    <source>
        <strain evidence="1">JCVI-JB-Lp32</strain>
    </source>
</reference>
<keyword evidence="1" id="KW-0378">Hydrolase</keyword>
<organism evidence="1 2">
    <name type="scientific">Lancefieldella parvula</name>
    <dbReference type="NCBI Taxonomy" id="1382"/>
    <lineage>
        <taxon>Bacteria</taxon>
        <taxon>Bacillati</taxon>
        <taxon>Actinomycetota</taxon>
        <taxon>Coriobacteriia</taxon>
        <taxon>Coriobacteriales</taxon>
        <taxon>Atopobiaceae</taxon>
        <taxon>Lancefieldella</taxon>
    </lineage>
</organism>
<evidence type="ECO:0000313" key="2">
    <source>
        <dbReference type="Proteomes" id="UP000831562"/>
    </source>
</evidence>
<dbReference type="Pfam" id="PF10117">
    <property type="entry name" value="McrBC"/>
    <property type="match status" value="1"/>
</dbReference>
<dbReference type="EC" id="3.1.21.-" evidence="1"/>
<dbReference type="REBASE" id="966905">
    <property type="entry name" value="Lpa32McrBCP"/>
</dbReference>
<dbReference type="EMBL" id="CP097092">
    <property type="protein sequence ID" value="UQF78399.1"/>
    <property type="molecule type" value="Genomic_DNA"/>
</dbReference>
<name>A0A9E7DBP1_9ACTN</name>
<dbReference type="NCBIfam" id="NF007277">
    <property type="entry name" value="PRK09736.1"/>
    <property type="match status" value="1"/>
</dbReference>
<dbReference type="GO" id="GO:0016787">
    <property type="term" value="F:hydrolase activity"/>
    <property type="evidence" value="ECO:0007669"/>
    <property type="project" value="UniProtKB-KW"/>
</dbReference>